<dbReference type="PANTHER" id="PTHR46060:SF1">
    <property type="entry name" value="MARINER MOS1 TRANSPOSASE-LIKE PROTEIN"/>
    <property type="match status" value="1"/>
</dbReference>
<sequence>MPTVQAPASRGNLLKWERKAFSTGCVKNEKRRGRPSARRETVPGVESLYRSPMKSTRKRAAELQVSPNNNERPLEERLGNEIFSLFNCPKAGLNLTSDTNKAPLMRASFYALRPRRLADGYSQCQSFWRVALSKKPVSEHLLPVQLRTAPSNTSREQSAHCIKGKTLALRVSGCVLEYTVHRLFLCEWDIRARSSQTKALATKNLLNLTQEKRQLTQLHHEERKEKRRGKLRQKVLFHQDNAPSHKSLLEMAGISTARCELLDHPPYSLVLVPSDFRQFPKIKNHLRWKKFSSNNEVMQFVNQCFAEVGQHFFQKAVEMFKHSWEKCIILLGDYVEK</sequence>
<gene>
    <name evidence="3" type="ORF">ANN_12970</name>
</gene>
<comment type="caution">
    <text evidence="3">The sequence shown here is derived from an EMBL/GenBank/DDBJ whole genome shotgun (WGS) entry which is preliminary data.</text>
</comment>
<dbReference type="PANTHER" id="PTHR46060">
    <property type="entry name" value="MARINER MOS1 TRANSPOSASE-LIKE PROTEIN"/>
    <property type="match status" value="1"/>
</dbReference>
<evidence type="ECO:0000256" key="2">
    <source>
        <dbReference type="SAM" id="MobiDB-lite"/>
    </source>
</evidence>
<accession>A0ABQ8TI31</accession>
<evidence type="ECO:0000256" key="1">
    <source>
        <dbReference type="SAM" id="Coils"/>
    </source>
</evidence>
<feature type="region of interest" description="Disordered" evidence="2">
    <location>
        <begin position="25"/>
        <end position="73"/>
    </location>
</feature>
<dbReference type="Gene3D" id="3.30.420.10">
    <property type="entry name" value="Ribonuclease H-like superfamily/Ribonuclease H"/>
    <property type="match status" value="1"/>
</dbReference>
<proteinExistence type="predicted"/>
<dbReference type="Proteomes" id="UP001148838">
    <property type="component" value="Unassembled WGS sequence"/>
</dbReference>
<dbReference type="InterPro" id="IPR036397">
    <property type="entry name" value="RNaseH_sf"/>
</dbReference>
<keyword evidence="4" id="KW-1185">Reference proteome</keyword>
<organism evidence="3 4">
    <name type="scientific">Periplaneta americana</name>
    <name type="common">American cockroach</name>
    <name type="synonym">Blatta americana</name>
    <dbReference type="NCBI Taxonomy" id="6978"/>
    <lineage>
        <taxon>Eukaryota</taxon>
        <taxon>Metazoa</taxon>
        <taxon>Ecdysozoa</taxon>
        <taxon>Arthropoda</taxon>
        <taxon>Hexapoda</taxon>
        <taxon>Insecta</taxon>
        <taxon>Pterygota</taxon>
        <taxon>Neoptera</taxon>
        <taxon>Polyneoptera</taxon>
        <taxon>Dictyoptera</taxon>
        <taxon>Blattodea</taxon>
        <taxon>Blattoidea</taxon>
        <taxon>Blattidae</taxon>
        <taxon>Blattinae</taxon>
        <taxon>Periplaneta</taxon>
    </lineage>
</organism>
<dbReference type="InterPro" id="IPR052709">
    <property type="entry name" value="Transposase-MT_Hybrid"/>
</dbReference>
<dbReference type="EMBL" id="JAJSOF020000009">
    <property type="protein sequence ID" value="KAJ4446276.1"/>
    <property type="molecule type" value="Genomic_DNA"/>
</dbReference>
<reference evidence="3 4" key="1">
    <citation type="journal article" date="2022" name="Allergy">
        <title>Genome assembly and annotation of Periplaneta americana reveal a comprehensive cockroach allergen profile.</title>
        <authorList>
            <person name="Wang L."/>
            <person name="Xiong Q."/>
            <person name="Saelim N."/>
            <person name="Wang L."/>
            <person name="Nong W."/>
            <person name="Wan A.T."/>
            <person name="Shi M."/>
            <person name="Liu X."/>
            <person name="Cao Q."/>
            <person name="Hui J.H.L."/>
            <person name="Sookrung N."/>
            <person name="Leung T.F."/>
            <person name="Tungtrongchitr A."/>
            <person name="Tsui S.K.W."/>
        </authorList>
    </citation>
    <scope>NUCLEOTIDE SEQUENCE [LARGE SCALE GENOMIC DNA]</scope>
    <source>
        <strain evidence="3">PWHHKU_190912</strain>
    </source>
</reference>
<protein>
    <submittedName>
        <fullName evidence="3">Uncharacterized protein</fullName>
    </submittedName>
</protein>
<feature type="coiled-coil region" evidence="1">
    <location>
        <begin position="198"/>
        <end position="225"/>
    </location>
</feature>
<keyword evidence="1" id="KW-0175">Coiled coil</keyword>
<evidence type="ECO:0000313" key="3">
    <source>
        <dbReference type="EMBL" id="KAJ4446276.1"/>
    </source>
</evidence>
<name>A0ABQ8TI31_PERAM</name>
<evidence type="ECO:0000313" key="4">
    <source>
        <dbReference type="Proteomes" id="UP001148838"/>
    </source>
</evidence>